<protein>
    <submittedName>
        <fullName evidence="3">Helix-turn-helix transcriptional regulator</fullName>
    </submittedName>
</protein>
<dbReference type="SMART" id="SM00530">
    <property type="entry name" value="HTH_XRE"/>
    <property type="match status" value="1"/>
</dbReference>
<sequence>NSVKDNISAIRRRNGLSQEAMAEKMGISRTAYRNIETGSTKLISDSIIKIAEILGTVPEELLLGYIPEKGGSEIREMKMRYGSEIQKMETAHADEINSLKSHMAIQGELIATLQETVKTKDEVIGMLRKMTAENPADHTV</sequence>
<evidence type="ECO:0000259" key="2">
    <source>
        <dbReference type="PROSITE" id="PS50943"/>
    </source>
</evidence>
<dbReference type="EMBL" id="JADILX010000103">
    <property type="protein sequence ID" value="MBO8486173.1"/>
    <property type="molecule type" value="Genomic_DNA"/>
</dbReference>
<keyword evidence="1" id="KW-0238">DNA-binding</keyword>
<evidence type="ECO:0000313" key="4">
    <source>
        <dbReference type="Proteomes" id="UP000823750"/>
    </source>
</evidence>
<dbReference type="SUPFAM" id="SSF47413">
    <property type="entry name" value="lambda repressor-like DNA-binding domains"/>
    <property type="match status" value="1"/>
</dbReference>
<dbReference type="PROSITE" id="PS50943">
    <property type="entry name" value="HTH_CROC1"/>
    <property type="match status" value="1"/>
</dbReference>
<dbReference type="Pfam" id="PF01381">
    <property type="entry name" value="HTH_3"/>
    <property type="match status" value="1"/>
</dbReference>
<dbReference type="AlphaFoldDB" id="A0A9D9J2Z3"/>
<gene>
    <name evidence="3" type="ORF">IAB78_07090</name>
</gene>
<dbReference type="InterPro" id="IPR010982">
    <property type="entry name" value="Lambda_DNA-bd_dom_sf"/>
</dbReference>
<feature type="domain" description="HTH cro/C1-type" evidence="2">
    <location>
        <begin position="7"/>
        <end position="61"/>
    </location>
</feature>
<accession>A0A9D9J2Z3</accession>
<feature type="non-terminal residue" evidence="3">
    <location>
        <position position="1"/>
    </location>
</feature>
<reference evidence="3" key="1">
    <citation type="submission" date="2020-10" db="EMBL/GenBank/DDBJ databases">
        <authorList>
            <person name="Gilroy R."/>
        </authorList>
    </citation>
    <scope>NUCLEOTIDE SEQUENCE</scope>
    <source>
        <strain evidence="3">B2-16538</strain>
    </source>
</reference>
<evidence type="ECO:0000313" key="3">
    <source>
        <dbReference type="EMBL" id="MBO8486173.1"/>
    </source>
</evidence>
<organism evidence="3 4">
    <name type="scientific">Candidatus Cryptobacteroides excrementavium</name>
    <dbReference type="NCBI Taxonomy" id="2840759"/>
    <lineage>
        <taxon>Bacteria</taxon>
        <taxon>Pseudomonadati</taxon>
        <taxon>Bacteroidota</taxon>
        <taxon>Bacteroidia</taxon>
        <taxon>Bacteroidales</taxon>
        <taxon>Candidatus Cryptobacteroides</taxon>
    </lineage>
</organism>
<evidence type="ECO:0000256" key="1">
    <source>
        <dbReference type="ARBA" id="ARBA00023125"/>
    </source>
</evidence>
<name>A0A9D9J2Z3_9BACT</name>
<dbReference type="CDD" id="cd00093">
    <property type="entry name" value="HTH_XRE"/>
    <property type="match status" value="1"/>
</dbReference>
<dbReference type="InterPro" id="IPR001387">
    <property type="entry name" value="Cro/C1-type_HTH"/>
</dbReference>
<dbReference type="PANTHER" id="PTHR46558:SF11">
    <property type="entry name" value="HTH-TYPE TRANSCRIPTIONAL REGULATOR XRE"/>
    <property type="match status" value="1"/>
</dbReference>
<dbReference type="Gene3D" id="1.10.260.40">
    <property type="entry name" value="lambda repressor-like DNA-binding domains"/>
    <property type="match status" value="1"/>
</dbReference>
<comment type="caution">
    <text evidence="3">The sequence shown here is derived from an EMBL/GenBank/DDBJ whole genome shotgun (WGS) entry which is preliminary data.</text>
</comment>
<dbReference type="PANTHER" id="PTHR46558">
    <property type="entry name" value="TRACRIPTIONAL REGULATORY PROTEIN-RELATED-RELATED"/>
    <property type="match status" value="1"/>
</dbReference>
<proteinExistence type="predicted"/>
<dbReference type="GO" id="GO:0003677">
    <property type="term" value="F:DNA binding"/>
    <property type="evidence" value="ECO:0007669"/>
    <property type="project" value="UniProtKB-KW"/>
</dbReference>
<reference evidence="3" key="2">
    <citation type="journal article" date="2021" name="PeerJ">
        <title>Extensive microbial diversity within the chicken gut microbiome revealed by metagenomics and culture.</title>
        <authorList>
            <person name="Gilroy R."/>
            <person name="Ravi A."/>
            <person name="Getino M."/>
            <person name="Pursley I."/>
            <person name="Horton D.L."/>
            <person name="Alikhan N.F."/>
            <person name="Baker D."/>
            <person name="Gharbi K."/>
            <person name="Hall N."/>
            <person name="Watson M."/>
            <person name="Adriaenssens E.M."/>
            <person name="Foster-Nyarko E."/>
            <person name="Jarju S."/>
            <person name="Secka A."/>
            <person name="Antonio M."/>
            <person name="Oren A."/>
            <person name="Chaudhuri R.R."/>
            <person name="La Ragione R."/>
            <person name="Hildebrand F."/>
            <person name="Pallen M.J."/>
        </authorList>
    </citation>
    <scope>NUCLEOTIDE SEQUENCE</scope>
    <source>
        <strain evidence="3">B2-16538</strain>
    </source>
</reference>
<dbReference type="Proteomes" id="UP000823750">
    <property type="component" value="Unassembled WGS sequence"/>
</dbReference>